<reference evidence="2" key="1">
    <citation type="journal article" date="2014" name="Int. J. Syst. Evol. Microbiol.">
        <title>Complete genome sequence of Corynebacterium casei LMG S-19264T (=DSM 44701T), isolated from a smear-ripened cheese.</title>
        <authorList>
            <consortium name="US DOE Joint Genome Institute (JGI-PGF)"/>
            <person name="Walter F."/>
            <person name="Albersmeier A."/>
            <person name="Kalinowski J."/>
            <person name="Ruckert C."/>
        </authorList>
    </citation>
    <scope>NUCLEOTIDE SEQUENCE</scope>
    <source>
        <strain evidence="2">CCM 7897</strain>
    </source>
</reference>
<dbReference type="Proteomes" id="UP000606044">
    <property type="component" value="Unassembled WGS sequence"/>
</dbReference>
<dbReference type="RefSeq" id="WP_188574618.1">
    <property type="nucleotide sequence ID" value="NZ_BMCT01000001.1"/>
</dbReference>
<accession>A0A917F2E6</accession>
<keyword evidence="3" id="KW-1185">Reference proteome</keyword>
<dbReference type="AlphaFoldDB" id="A0A917F2E6"/>
<protein>
    <submittedName>
        <fullName evidence="2">Uncharacterized protein</fullName>
    </submittedName>
</protein>
<sequence>MTITINMPIFPMRKEIEARKARKAMSFLFSMPGTGRSDRNRSRDAEGYLEMEMLPLEELEGVRRPKSKAKTPNGRKTS</sequence>
<comment type="caution">
    <text evidence="2">The sequence shown here is derived from an EMBL/GenBank/DDBJ whole genome shotgun (WGS) entry which is preliminary data.</text>
</comment>
<gene>
    <name evidence="2" type="ORF">GCM10007301_02270</name>
</gene>
<feature type="region of interest" description="Disordered" evidence="1">
    <location>
        <begin position="59"/>
        <end position="78"/>
    </location>
</feature>
<organism evidence="2 3">
    <name type="scientific">Azorhizobium oxalatiphilum</name>
    <dbReference type="NCBI Taxonomy" id="980631"/>
    <lineage>
        <taxon>Bacteria</taxon>
        <taxon>Pseudomonadati</taxon>
        <taxon>Pseudomonadota</taxon>
        <taxon>Alphaproteobacteria</taxon>
        <taxon>Hyphomicrobiales</taxon>
        <taxon>Xanthobacteraceae</taxon>
        <taxon>Azorhizobium</taxon>
    </lineage>
</organism>
<evidence type="ECO:0000313" key="3">
    <source>
        <dbReference type="Proteomes" id="UP000606044"/>
    </source>
</evidence>
<evidence type="ECO:0000256" key="1">
    <source>
        <dbReference type="SAM" id="MobiDB-lite"/>
    </source>
</evidence>
<proteinExistence type="predicted"/>
<name>A0A917F2E6_9HYPH</name>
<dbReference type="EMBL" id="BMCT01000001">
    <property type="protein sequence ID" value="GGF46312.1"/>
    <property type="molecule type" value="Genomic_DNA"/>
</dbReference>
<evidence type="ECO:0000313" key="2">
    <source>
        <dbReference type="EMBL" id="GGF46312.1"/>
    </source>
</evidence>
<reference evidence="2" key="2">
    <citation type="submission" date="2020-09" db="EMBL/GenBank/DDBJ databases">
        <authorList>
            <person name="Sun Q."/>
            <person name="Sedlacek I."/>
        </authorList>
    </citation>
    <scope>NUCLEOTIDE SEQUENCE</scope>
    <source>
        <strain evidence="2">CCM 7897</strain>
    </source>
</reference>